<proteinExistence type="predicted"/>
<name>A0A2M7XF10_9BACT</name>
<protein>
    <recommendedName>
        <fullName evidence="3">DUF218 domain-containing protein</fullName>
    </recommendedName>
</protein>
<comment type="caution">
    <text evidence="1">The sequence shown here is derived from an EMBL/GenBank/DDBJ whole genome shotgun (WGS) entry which is preliminary data.</text>
</comment>
<accession>A0A2M7XF10</accession>
<evidence type="ECO:0008006" key="3">
    <source>
        <dbReference type="Google" id="ProtNLM"/>
    </source>
</evidence>
<evidence type="ECO:0000313" key="1">
    <source>
        <dbReference type="EMBL" id="PJA46469.1"/>
    </source>
</evidence>
<gene>
    <name evidence="1" type="ORF">CO173_01750</name>
</gene>
<dbReference type="AlphaFoldDB" id="A0A2M7XF10"/>
<reference evidence="2" key="1">
    <citation type="submission" date="2017-09" db="EMBL/GenBank/DDBJ databases">
        <title>Depth-based differentiation of microbial function through sediment-hosted aquifers and enrichment of novel symbionts in the deep terrestrial subsurface.</title>
        <authorList>
            <person name="Probst A.J."/>
            <person name="Ladd B."/>
            <person name="Jarett J.K."/>
            <person name="Geller-Mcgrath D.E."/>
            <person name="Sieber C.M.K."/>
            <person name="Emerson J.B."/>
            <person name="Anantharaman K."/>
            <person name="Thomas B.C."/>
            <person name="Malmstrom R."/>
            <person name="Stieglmeier M."/>
            <person name="Klingl A."/>
            <person name="Woyke T."/>
            <person name="Ryan C.M."/>
            <person name="Banfield J.F."/>
        </authorList>
    </citation>
    <scope>NUCLEOTIDE SEQUENCE [LARGE SCALE GENOMIC DNA]</scope>
</reference>
<evidence type="ECO:0000313" key="2">
    <source>
        <dbReference type="Proteomes" id="UP000231263"/>
    </source>
</evidence>
<dbReference type="Proteomes" id="UP000231263">
    <property type="component" value="Unassembled WGS sequence"/>
</dbReference>
<organism evidence="1 2">
    <name type="scientific">Candidatus Uhrbacteria bacterium CG_4_9_14_3_um_filter_41_35</name>
    <dbReference type="NCBI Taxonomy" id="1975034"/>
    <lineage>
        <taxon>Bacteria</taxon>
        <taxon>Candidatus Uhriibacteriota</taxon>
    </lineage>
</organism>
<dbReference type="EMBL" id="PFWT01000009">
    <property type="protein sequence ID" value="PJA46469.1"/>
    <property type="molecule type" value="Genomic_DNA"/>
</dbReference>
<sequence>METELKVCVLGYGAPKYPLYDGNNGHYLFAMLKTLERLKPPSVDLYLAGGHTTRLDLSEAEAMKIWLDHYRLPDYCTVRLLEKGVTTKENLINFKEAVGDTAVVIFCEHSLKDVVNFLASKLFKRFIIYGIEFDERKKNVWHRLKQSTWRLWLEEAAWHSKRVEQFRQWLKARQLKHLR</sequence>